<comment type="caution">
    <text evidence="6">The sequence shown here is derived from an EMBL/GenBank/DDBJ whole genome shotgun (WGS) entry which is preliminary data.</text>
</comment>
<evidence type="ECO:0000256" key="4">
    <source>
        <dbReference type="SAM" id="MobiDB-lite"/>
    </source>
</evidence>
<protein>
    <recommendedName>
        <fullName evidence="5">MI domain-containing protein</fullName>
    </recommendedName>
</protein>
<name>A0A1Y2B4G2_9TREE</name>
<feature type="region of interest" description="Disordered" evidence="4">
    <location>
        <begin position="1"/>
        <end position="144"/>
    </location>
</feature>
<proteinExistence type="inferred from homology"/>
<feature type="domain" description="MI" evidence="5">
    <location>
        <begin position="635"/>
        <end position="754"/>
    </location>
</feature>
<dbReference type="InterPro" id="IPR003890">
    <property type="entry name" value="MIF4G-like_typ-3"/>
</dbReference>
<dbReference type="Pfam" id="PF02847">
    <property type="entry name" value="MA3"/>
    <property type="match status" value="1"/>
</dbReference>
<dbReference type="SUPFAM" id="SSF48371">
    <property type="entry name" value="ARM repeat"/>
    <property type="match status" value="1"/>
</dbReference>
<dbReference type="PANTHER" id="PTHR18034">
    <property type="entry name" value="CELL CYCLE CONTROL PROTEIN CWF22-RELATED"/>
    <property type="match status" value="1"/>
</dbReference>
<dbReference type="PANTHER" id="PTHR18034:SF4">
    <property type="entry name" value="NUCLEOLAR MIF4G DOMAIN-CONTAINING PROTEIN 1"/>
    <property type="match status" value="1"/>
</dbReference>
<feature type="compositionally biased region" description="Acidic residues" evidence="4">
    <location>
        <begin position="194"/>
        <end position="259"/>
    </location>
</feature>
<dbReference type="InterPro" id="IPR003891">
    <property type="entry name" value="Initiation_fac_eIF4g_MI"/>
</dbReference>
<organism evidence="6 7">
    <name type="scientific">Naematelia encephala</name>
    <dbReference type="NCBI Taxonomy" id="71784"/>
    <lineage>
        <taxon>Eukaryota</taxon>
        <taxon>Fungi</taxon>
        <taxon>Dikarya</taxon>
        <taxon>Basidiomycota</taxon>
        <taxon>Agaricomycotina</taxon>
        <taxon>Tremellomycetes</taxon>
        <taxon>Tremellales</taxon>
        <taxon>Naemateliaceae</taxon>
        <taxon>Naematelia</taxon>
    </lineage>
</organism>
<feature type="compositionally biased region" description="Basic and acidic residues" evidence="4">
    <location>
        <begin position="109"/>
        <end position="125"/>
    </location>
</feature>
<dbReference type="GO" id="GO:0042274">
    <property type="term" value="P:ribosomal small subunit biogenesis"/>
    <property type="evidence" value="ECO:0007669"/>
    <property type="project" value="TreeGrafter"/>
</dbReference>
<dbReference type="EMBL" id="MCFC01000026">
    <property type="protein sequence ID" value="ORY29367.1"/>
    <property type="molecule type" value="Genomic_DNA"/>
</dbReference>
<dbReference type="STRING" id="71784.A0A1Y2B4G2"/>
<evidence type="ECO:0000256" key="2">
    <source>
        <dbReference type="ARBA" id="ARBA00006856"/>
    </source>
</evidence>
<keyword evidence="3" id="KW-0539">Nucleus</keyword>
<evidence type="ECO:0000256" key="1">
    <source>
        <dbReference type="ARBA" id="ARBA00004604"/>
    </source>
</evidence>
<feature type="compositionally biased region" description="Gly residues" evidence="4">
    <location>
        <begin position="7"/>
        <end position="33"/>
    </location>
</feature>
<dbReference type="AlphaFoldDB" id="A0A1Y2B4G2"/>
<feature type="compositionally biased region" description="Polar residues" evidence="4">
    <location>
        <begin position="261"/>
        <end position="270"/>
    </location>
</feature>
<feature type="compositionally biased region" description="Basic and acidic residues" evidence="4">
    <location>
        <begin position="84"/>
        <end position="97"/>
    </location>
</feature>
<keyword evidence="7" id="KW-1185">Reference proteome</keyword>
<comment type="subcellular location">
    <subcellularLocation>
        <location evidence="1">Nucleus</location>
        <location evidence="1">Nucleolus</location>
    </subcellularLocation>
</comment>
<evidence type="ECO:0000256" key="3">
    <source>
        <dbReference type="ARBA" id="ARBA00023242"/>
    </source>
</evidence>
<comment type="similarity">
    <text evidence="2">Belongs to the CWC22 family.</text>
</comment>
<evidence type="ECO:0000259" key="5">
    <source>
        <dbReference type="PROSITE" id="PS51366"/>
    </source>
</evidence>
<gene>
    <name evidence="6" type="ORF">BCR39DRAFT_532516</name>
</gene>
<dbReference type="PROSITE" id="PS51366">
    <property type="entry name" value="MI"/>
    <property type="match status" value="1"/>
</dbReference>
<dbReference type="GO" id="GO:0003723">
    <property type="term" value="F:RNA binding"/>
    <property type="evidence" value="ECO:0007669"/>
    <property type="project" value="InterPro"/>
</dbReference>
<reference evidence="6 7" key="1">
    <citation type="submission" date="2016-07" db="EMBL/GenBank/DDBJ databases">
        <title>Pervasive Adenine N6-methylation of Active Genes in Fungi.</title>
        <authorList>
            <consortium name="DOE Joint Genome Institute"/>
            <person name="Mondo S.J."/>
            <person name="Dannebaum R.O."/>
            <person name="Kuo R.C."/>
            <person name="Labutti K."/>
            <person name="Haridas S."/>
            <person name="Kuo A."/>
            <person name="Salamov A."/>
            <person name="Ahrendt S.R."/>
            <person name="Lipzen A."/>
            <person name="Sullivan W."/>
            <person name="Andreopoulos W.B."/>
            <person name="Clum A."/>
            <person name="Lindquist E."/>
            <person name="Daum C."/>
            <person name="Ramamoorthy G.K."/>
            <person name="Gryganskyi A."/>
            <person name="Culley D."/>
            <person name="Magnuson J.K."/>
            <person name="James T.Y."/>
            <person name="O'Malley M.A."/>
            <person name="Stajich J.E."/>
            <person name="Spatafora J.W."/>
            <person name="Visel A."/>
            <person name="Grigoriev I.V."/>
        </authorList>
    </citation>
    <scope>NUCLEOTIDE SEQUENCE [LARGE SCALE GENOMIC DNA]</scope>
    <source>
        <strain evidence="6 7">68-887.2</strain>
    </source>
</reference>
<dbReference type="InParanoid" id="A0A1Y2B4G2"/>
<accession>A0A1Y2B4G2</accession>
<dbReference type="InterPro" id="IPR016024">
    <property type="entry name" value="ARM-type_fold"/>
</dbReference>
<dbReference type="SMART" id="SM00544">
    <property type="entry name" value="MA3"/>
    <property type="match status" value="1"/>
</dbReference>
<feature type="region of interest" description="Disordered" evidence="4">
    <location>
        <begin position="176"/>
        <end position="292"/>
    </location>
</feature>
<dbReference type="Pfam" id="PF02854">
    <property type="entry name" value="MIF4G"/>
    <property type="match status" value="1"/>
</dbReference>
<dbReference type="OrthoDB" id="361797at2759"/>
<dbReference type="Proteomes" id="UP000193986">
    <property type="component" value="Unassembled WGS sequence"/>
</dbReference>
<sequence>MGPFQRGRGGSRGGGRGGNRGGFRGGSVRGPGGPQLPSTLMAEVDAAYGLSKGRGRGHMTRKDQRKAARHDKHGPATRPPKRSYVQEDDHPSDEASAHAESSGLPKFVLSEKAKGKRPAVEEEPPKKKKKKEITLPGQGEEDAEAGEIEWLEYMLKKEAQKGADDVLNDGLDDLLDFADIIGPGGQGLNGKDLEPDDSDGATQLDEDELDDASSEDPSEEEDASTGEGSEAESDPEEEDTEEHFGDDDDADSAGEDGEGLQENTETTKIPSPNGDVRAEQTGGPSSSTAYVPPHLRAAELADKAKGDKVKEQDRIRLERRAQGLLNKLSEANLESILGEIEGLYRDHSRNDVTTTLTALVITMVSSRANLLDSFVVLYATLVGALHRVIGMEFGAHFIQTLVMRYQSLVDDPSAPTTDIQDTIYESADPSKESLNLLTLISELYNAGVVSSKLIYDLIRGFLTTEAGDGAVMSEQAVEGLLRIIKCCGQQLRSDDPASLKDIVGLLQDKTKGREKAMTTRARFMVETLVNLRSGKSRGSVEGTEAANRMKKFLSGLGRKRRLRASDSLRVGLTDLLDADKKGKWWLVGAGWSGDPLNELQETTHSTSVSEKTKKRKKDEDEALLDLARKQGMNTDVRRSVFLVITTSEDYVHACDRLAALRLTEVQQRECVRVTLHCASLEQRYNPYYTLILQHLCAGSYDHRFTLQYALWDFLREIEGGDKEVRRRGANIARALAYVVARGGLDMTAFKAVEWTSLSSHTKRFLQTFLAHLIVSTQTTSPIFAIPKTYKFPKDADAEVLIEVIQKSMTVAGLAEGWLFLLQSVGDGRLEKIVDDLGGVARELVGWGVEVVRRTLQG</sequence>
<dbReference type="InterPro" id="IPR050781">
    <property type="entry name" value="CWC22_splicing_factor"/>
</dbReference>
<dbReference type="FunCoup" id="A0A1Y2B4G2">
    <property type="interactions" value="535"/>
</dbReference>
<evidence type="ECO:0000313" key="7">
    <source>
        <dbReference type="Proteomes" id="UP000193986"/>
    </source>
</evidence>
<evidence type="ECO:0000313" key="6">
    <source>
        <dbReference type="EMBL" id="ORY29367.1"/>
    </source>
</evidence>
<dbReference type="GO" id="GO:0005730">
    <property type="term" value="C:nucleolus"/>
    <property type="evidence" value="ECO:0007669"/>
    <property type="project" value="UniProtKB-SubCell"/>
</dbReference>
<dbReference type="Gene3D" id="1.25.40.180">
    <property type="match status" value="1"/>
</dbReference>
<dbReference type="SMART" id="SM00543">
    <property type="entry name" value="MIF4G"/>
    <property type="match status" value="1"/>
</dbReference>